<feature type="compositionally biased region" description="Low complexity" evidence="2">
    <location>
        <begin position="127"/>
        <end position="141"/>
    </location>
</feature>
<dbReference type="AlphaFoldDB" id="A0A8J6L6L3"/>
<feature type="compositionally biased region" description="Basic and acidic residues" evidence="2">
    <location>
        <begin position="47"/>
        <end position="57"/>
    </location>
</feature>
<accession>A0A8J6L6L3</accession>
<feature type="region of interest" description="Disordered" evidence="2">
    <location>
        <begin position="122"/>
        <end position="141"/>
    </location>
</feature>
<evidence type="ECO:0000313" key="4">
    <source>
        <dbReference type="Proteomes" id="UP000719412"/>
    </source>
</evidence>
<protein>
    <submittedName>
        <fullName evidence="3">Uncharacterized protein</fullName>
    </submittedName>
</protein>
<evidence type="ECO:0000256" key="2">
    <source>
        <dbReference type="SAM" id="MobiDB-lite"/>
    </source>
</evidence>
<keyword evidence="4" id="KW-1185">Reference proteome</keyword>
<reference evidence="3" key="2">
    <citation type="submission" date="2021-08" db="EMBL/GenBank/DDBJ databases">
        <authorList>
            <person name="Eriksson T."/>
        </authorList>
    </citation>
    <scope>NUCLEOTIDE SEQUENCE</scope>
    <source>
        <strain evidence="3">Stoneville</strain>
        <tissue evidence="3">Whole head</tissue>
    </source>
</reference>
<comment type="caution">
    <text evidence="3">The sequence shown here is derived from an EMBL/GenBank/DDBJ whole genome shotgun (WGS) entry which is preliminary data.</text>
</comment>
<feature type="compositionally biased region" description="Polar residues" evidence="2">
    <location>
        <begin position="345"/>
        <end position="356"/>
    </location>
</feature>
<feature type="region of interest" description="Disordered" evidence="2">
    <location>
        <begin position="84"/>
        <end position="110"/>
    </location>
</feature>
<feature type="region of interest" description="Disordered" evidence="2">
    <location>
        <begin position="397"/>
        <end position="450"/>
    </location>
</feature>
<feature type="compositionally biased region" description="Low complexity" evidence="2">
    <location>
        <begin position="19"/>
        <end position="29"/>
    </location>
</feature>
<proteinExistence type="predicted"/>
<evidence type="ECO:0000313" key="3">
    <source>
        <dbReference type="EMBL" id="KAH0808088.1"/>
    </source>
</evidence>
<keyword evidence="1" id="KW-0175">Coiled coil</keyword>
<organism evidence="3 4">
    <name type="scientific">Tenebrio molitor</name>
    <name type="common">Yellow mealworm beetle</name>
    <dbReference type="NCBI Taxonomy" id="7067"/>
    <lineage>
        <taxon>Eukaryota</taxon>
        <taxon>Metazoa</taxon>
        <taxon>Ecdysozoa</taxon>
        <taxon>Arthropoda</taxon>
        <taxon>Hexapoda</taxon>
        <taxon>Insecta</taxon>
        <taxon>Pterygota</taxon>
        <taxon>Neoptera</taxon>
        <taxon>Endopterygota</taxon>
        <taxon>Coleoptera</taxon>
        <taxon>Polyphaga</taxon>
        <taxon>Cucujiformia</taxon>
        <taxon>Tenebrionidae</taxon>
        <taxon>Tenebrio</taxon>
    </lineage>
</organism>
<name>A0A8J6L6L3_TENMO</name>
<feature type="region of interest" description="Disordered" evidence="2">
    <location>
        <begin position="504"/>
        <end position="555"/>
    </location>
</feature>
<sequence>MSVKDKVSAIESGTLQNNSKTTSTKSSVKSFEEFSEEEGDSGVTSDMSRHISDNEEFPELKKMTRYQRAATHSRLFKLLQEVCEAEEDEEEGEGKPEATPVESATKEEAVMRREQLSLPLNNVSDESFSSSGITSPGSPVSDKMVTELVQSILKRKKGQIFRNIPREKLQAAAKRILQEELDEMSTPDSSFLSPLRNSTESSTPARTPQEFYNDYKQYYDSWSDAEQFCNENYDILPSKAFKLLQEHSGSNKTGAIAGLLAKCPKILSSKNVHQELMKLMEESPESPSTDKSLEPSEIFLRVLLLFGALLPTLATLDLSHALARVNEARARAVANRAKLRANSARLINQARSSTSVRSKRQYPPAPPEQPHFNDYDENGEPLFVHICPIDDDDGYVRSAESQQQHPEEDFRVFGPQNGNQHVPAGEDEQSFVERPRLSPDSSAREAGNQNVAINPRRKIFVKSMALRGLPVQNPEAEESLDQAIEELKEVRELVDRFEERNLRRSEIRDGHRPNSRFPSSSFLLRKDPVFDPNSHSNQEEEDEETSTNVGAINCL</sequence>
<feature type="coiled-coil region" evidence="1">
    <location>
        <begin position="473"/>
        <end position="500"/>
    </location>
</feature>
<gene>
    <name evidence="3" type="ORF">GEV33_014703</name>
</gene>
<reference evidence="3" key="1">
    <citation type="journal article" date="2020" name="J Insects Food Feed">
        <title>The yellow mealworm (Tenebrio molitor) genome: a resource for the emerging insects as food and feed industry.</title>
        <authorList>
            <person name="Eriksson T."/>
            <person name="Andere A."/>
            <person name="Kelstrup H."/>
            <person name="Emery V."/>
            <person name="Picard C."/>
        </authorList>
    </citation>
    <scope>NUCLEOTIDE SEQUENCE</scope>
    <source>
        <strain evidence="3">Stoneville</strain>
        <tissue evidence="3">Whole head</tissue>
    </source>
</reference>
<dbReference type="Proteomes" id="UP000719412">
    <property type="component" value="Unassembled WGS sequence"/>
</dbReference>
<feature type="region of interest" description="Disordered" evidence="2">
    <location>
        <begin position="182"/>
        <end position="207"/>
    </location>
</feature>
<evidence type="ECO:0000256" key="1">
    <source>
        <dbReference type="SAM" id="Coils"/>
    </source>
</evidence>
<feature type="region of interest" description="Disordered" evidence="2">
    <location>
        <begin position="344"/>
        <end position="377"/>
    </location>
</feature>
<feature type="compositionally biased region" description="Polar residues" evidence="2">
    <location>
        <begin position="546"/>
        <end position="555"/>
    </location>
</feature>
<dbReference type="EMBL" id="JABDTM020029257">
    <property type="protein sequence ID" value="KAH0808088.1"/>
    <property type="molecule type" value="Genomic_DNA"/>
</dbReference>
<feature type="region of interest" description="Disordered" evidence="2">
    <location>
        <begin position="1"/>
        <end position="57"/>
    </location>
</feature>
<feature type="compositionally biased region" description="Polar residues" evidence="2">
    <location>
        <begin position="186"/>
        <end position="206"/>
    </location>
</feature>